<dbReference type="InParanoid" id="W7XGX6"/>
<dbReference type="RefSeq" id="XP_012651092.1">
    <property type="nucleotide sequence ID" value="XM_012795638.1"/>
</dbReference>
<feature type="signal peptide" evidence="1">
    <location>
        <begin position="1"/>
        <end position="22"/>
    </location>
</feature>
<feature type="chain" id="PRO_5004906023" description="Transmembrane protein" evidence="1">
    <location>
        <begin position="23"/>
        <end position="146"/>
    </location>
</feature>
<sequence length="146" mass="17674">MNISRNLFYKLLFLLSKRLSLTLSLQNFQPVHKPFQLIIFLQIFLTEETSLQLSYYNPDQQSLFQEQDRIRLKQIVQTKMQSWKIKATRDLFKANHNPFPLTSQKSHRMCIQMIFLQNLKYLSTNKMKGKQVTRRLQHWLLVNQMR</sequence>
<dbReference type="GeneID" id="24436773"/>
<dbReference type="EMBL" id="GG662845">
    <property type="protein sequence ID" value="EWS76308.1"/>
    <property type="molecule type" value="Genomic_DNA"/>
</dbReference>
<proteinExistence type="predicted"/>
<evidence type="ECO:0000313" key="3">
    <source>
        <dbReference type="Proteomes" id="UP000009168"/>
    </source>
</evidence>
<reference evidence="3" key="1">
    <citation type="journal article" date="2006" name="PLoS Biol.">
        <title>Macronuclear genome sequence of the ciliate Tetrahymena thermophila, a model eukaryote.</title>
        <authorList>
            <person name="Eisen J.A."/>
            <person name="Coyne R.S."/>
            <person name="Wu M."/>
            <person name="Wu D."/>
            <person name="Thiagarajan M."/>
            <person name="Wortman J.R."/>
            <person name="Badger J.H."/>
            <person name="Ren Q."/>
            <person name="Amedeo P."/>
            <person name="Jones K.M."/>
            <person name="Tallon L.J."/>
            <person name="Delcher A.L."/>
            <person name="Salzberg S.L."/>
            <person name="Silva J.C."/>
            <person name="Haas B.J."/>
            <person name="Majoros W.H."/>
            <person name="Farzad M."/>
            <person name="Carlton J.M."/>
            <person name="Smith R.K. Jr."/>
            <person name="Garg J."/>
            <person name="Pearlman R.E."/>
            <person name="Karrer K.M."/>
            <person name="Sun L."/>
            <person name="Manning G."/>
            <person name="Elde N.C."/>
            <person name="Turkewitz A.P."/>
            <person name="Asai D.J."/>
            <person name="Wilkes D.E."/>
            <person name="Wang Y."/>
            <person name="Cai H."/>
            <person name="Collins K."/>
            <person name="Stewart B.A."/>
            <person name="Lee S.R."/>
            <person name="Wilamowska K."/>
            <person name="Weinberg Z."/>
            <person name="Ruzzo W.L."/>
            <person name="Wloga D."/>
            <person name="Gaertig J."/>
            <person name="Frankel J."/>
            <person name="Tsao C.-C."/>
            <person name="Gorovsky M.A."/>
            <person name="Keeling P.J."/>
            <person name="Waller R.F."/>
            <person name="Patron N.J."/>
            <person name="Cherry J.M."/>
            <person name="Stover N.A."/>
            <person name="Krieger C.J."/>
            <person name="del Toro C."/>
            <person name="Ryder H.F."/>
            <person name="Williamson S.C."/>
            <person name="Barbeau R.A."/>
            <person name="Hamilton E.P."/>
            <person name="Orias E."/>
        </authorList>
    </citation>
    <scope>NUCLEOTIDE SEQUENCE [LARGE SCALE GENOMIC DNA]</scope>
    <source>
        <strain evidence="3">SB210</strain>
    </source>
</reference>
<accession>W7XGX6</accession>
<keyword evidence="1" id="KW-0732">Signal</keyword>
<dbReference type="Proteomes" id="UP000009168">
    <property type="component" value="Unassembled WGS sequence"/>
</dbReference>
<dbReference type="AlphaFoldDB" id="W7XGX6"/>
<gene>
    <name evidence="2" type="ORF">TTHERM_000006289</name>
</gene>
<dbReference type="KEGG" id="tet:TTHERM_000006289"/>
<evidence type="ECO:0008006" key="4">
    <source>
        <dbReference type="Google" id="ProtNLM"/>
    </source>
</evidence>
<evidence type="ECO:0000313" key="2">
    <source>
        <dbReference type="EMBL" id="EWS76308.1"/>
    </source>
</evidence>
<name>W7XGX6_TETTS</name>
<evidence type="ECO:0000256" key="1">
    <source>
        <dbReference type="SAM" id="SignalP"/>
    </source>
</evidence>
<protein>
    <recommendedName>
        <fullName evidence="4">Transmembrane protein</fullName>
    </recommendedName>
</protein>
<organism evidence="2 3">
    <name type="scientific">Tetrahymena thermophila (strain SB210)</name>
    <dbReference type="NCBI Taxonomy" id="312017"/>
    <lineage>
        <taxon>Eukaryota</taxon>
        <taxon>Sar</taxon>
        <taxon>Alveolata</taxon>
        <taxon>Ciliophora</taxon>
        <taxon>Intramacronucleata</taxon>
        <taxon>Oligohymenophorea</taxon>
        <taxon>Hymenostomatida</taxon>
        <taxon>Tetrahymenina</taxon>
        <taxon>Tetrahymenidae</taxon>
        <taxon>Tetrahymena</taxon>
    </lineage>
</organism>
<keyword evidence="3" id="KW-1185">Reference proteome</keyword>